<dbReference type="EMBL" id="LUGH01000747">
    <property type="protein sequence ID" value="OBZ82972.1"/>
    <property type="molecule type" value="Genomic_DNA"/>
</dbReference>
<dbReference type="GO" id="GO:0042744">
    <property type="term" value="P:hydrogen peroxide catabolic process"/>
    <property type="evidence" value="ECO:0007669"/>
    <property type="project" value="TreeGrafter"/>
</dbReference>
<evidence type="ECO:0000256" key="7">
    <source>
        <dbReference type="PIRSR" id="PIRSR637944-1"/>
    </source>
</evidence>
<dbReference type="OrthoDB" id="1882547at2759"/>
<reference evidence="10 11" key="1">
    <citation type="submission" date="2016-03" db="EMBL/GenBank/DDBJ databases">
        <title>Choanephora cucurbitarum.</title>
        <authorList>
            <person name="Min B."/>
            <person name="Park H."/>
            <person name="Park J.-H."/>
            <person name="Shin H.-D."/>
            <person name="Choi I.-G."/>
        </authorList>
    </citation>
    <scope>NUCLEOTIDE SEQUENCE [LARGE SCALE GENOMIC DNA]</scope>
    <source>
        <strain evidence="10 11">KUS-F28377</strain>
    </source>
</reference>
<feature type="domain" description="Thioredoxin" evidence="9">
    <location>
        <begin position="3"/>
        <end position="168"/>
    </location>
</feature>
<dbReference type="GO" id="GO:0010038">
    <property type="term" value="P:response to metal ion"/>
    <property type="evidence" value="ECO:0007669"/>
    <property type="project" value="EnsemblFungi"/>
</dbReference>
<dbReference type="GO" id="GO:0008379">
    <property type="term" value="F:thioredoxin peroxidase activity"/>
    <property type="evidence" value="ECO:0007669"/>
    <property type="project" value="EnsemblFungi"/>
</dbReference>
<organism evidence="10 11">
    <name type="scientific">Choanephora cucurbitarum</name>
    <dbReference type="NCBI Taxonomy" id="101091"/>
    <lineage>
        <taxon>Eukaryota</taxon>
        <taxon>Fungi</taxon>
        <taxon>Fungi incertae sedis</taxon>
        <taxon>Mucoromycota</taxon>
        <taxon>Mucoromycotina</taxon>
        <taxon>Mucoromycetes</taxon>
        <taxon>Mucorales</taxon>
        <taxon>Mucorineae</taxon>
        <taxon>Choanephoraceae</taxon>
        <taxon>Choanephoroideae</taxon>
        <taxon>Choanephora</taxon>
    </lineage>
</organism>
<dbReference type="GO" id="GO:0005777">
    <property type="term" value="C:peroxisome"/>
    <property type="evidence" value="ECO:0007669"/>
    <property type="project" value="TreeGrafter"/>
</dbReference>
<keyword evidence="4 8" id="KW-0560">Oxidoreductase</keyword>
<keyword evidence="3 8" id="KW-0049">Antioxidant</keyword>
<comment type="caution">
    <text evidence="10">The sequence shown here is derived from an EMBL/GenBank/DDBJ whole genome shotgun (WGS) entry which is preliminary data.</text>
</comment>
<dbReference type="Gene3D" id="3.40.30.10">
    <property type="entry name" value="Glutaredoxin"/>
    <property type="match status" value="1"/>
</dbReference>
<comment type="similarity">
    <text evidence="1 8">Belongs to the peroxiredoxin family. Prx5 subfamily.</text>
</comment>
<dbReference type="Pfam" id="PF08534">
    <property type="entry name" value="Redoxin"/>
    <property type="match status" value="1"/>
</dbReference>
<dbReference type="InterPro" id="IPR036249">
    <property type="entry name" value="Thioredoxin-like_sf"/>
</dbReference>
<dbReference type="InParanoid" id="A0A1C7N1K1"/>
<accession>A0A1C7N1K1</accession>
<dbReference type="InterPro" id="IPR037944">
    <property type="entry name" value="PRX5-like"/>
</dbReference>
<evidence type="ECO:0000256" key="5">
    <source>
        <dbReference type="ARBA" id="ARBA00023284"/>
    </source>
</evidence>
<keyword evidence="5 8" id="KW-0676">Redox-active center</keyword>
<evidence type="ECO:0000256" key="8">
    <source>
        <dbReference type="RuleBase" id="RU366011"/>
    </source>
</evidence>
<proteinExistence type="inferred from homology"/>
<dbReference type="InterPro" id="IPR013740">
    <property type="entry name" value="Redoxin"/>
</dbReference>
<keyword evidence="2 8" id="KW-0575">Peroxidase</keyword>
<protein>
    <recommendedName>
        <fullName evidence="6">Thioredoxin-dependent peroxiredoxin</fullName>
    </recommendedName>
</protein>
<feature type="active site" description="Cysteine sulfenic acid (-SOH) intermediate" evidence="7">
    <location>
        <position position="58"/>
    </location>
</feature>
<dbReference type="PROSITE" id="PS51352">
    <property type="entry name" value="THIOREDOXIN_2"/>
    <property type="match status" value="1"/>
</dbReference>
<dbReference type="CDD" id="cd03013">
    <property type="entry name" value="PRX5_like"/>
    <property type="match status" value="1"/>
</dbReference>
<dbReference type="PANTHER" id="PTHR10430:SF16">
    <property type="entry name" value="PEROXIREDOXIN-5, MITOCHONDRIAL"/>
    <property type="match status" value="1"/>
</dbReference>
<evidence type="ECO:0000256" key="4">
    <source>
        <dbReference type="ARBA" id="ARBA00023002"/>
    </source>
</evidence>
<dbReference type="Proteomes" id="UP000093000">
    <property type="component" value="Unassembled WGS sequence"/>
</dbReference>
<dbReference type="GO" id="GO:0045454">
    <property type="term" value="P:cell redox homeostasis"/>
    <property type="evidence" value="ECO:0007669"/>
    <property type="project" value="EnsemblFungi"/>
</dbReference>
<evidence type="ECO:0000256" key="1">
    <source>
        <dbReference type="ARBA" id="ARBA00010505"/>
    </source>
</evidence>
<dbReference type="GO" id="GO:0034599">
    <property type="term" value="P:cellular response to oxidative stress"/>
    <property type="evidence" value="ECO:0007669"/>
    <property type="project" value="EnsemblFungi"/>
</dbReference>
<dbReference type="FunFam" id="3.40.30.10:FF:000020">
    <property type="entry name" value="Peroxiredoxin"/>
    <property type="match status" value="1"/>
</dbReference>
<evidence type="ECO:0000259" key="9">
    <source>
        <dbReference type="PROSITE" id="PS51352"/>
    </source>
</evidence>
<dbReference type="AlphaFoldDB" id="A0A1C7N1K1"/>
<dbReference type="InterPro" id="IPR013766">
    <property type="entry name" value="Thioredoxin_domain"/>
</dbReference>
<dbReference type="PANTHER" id="PTHR10430">
    <property type="entry name" value="PEROXIREDOXIN"/>
    <property type="match status" value="1"/>
</dbReference>
<keyword evidence="11" id="KW-1185">Reference proteome</keyword>
<evidence type="ECO:0000256" key="3">
    <source>
        <dbReference type="ARBA" id="ARBA00022862"/>
    </source>
</evidence>
<dbReference type="STRING" id="101091.A0A1C7N1K1"/>
<evidence type="ECO:0000313" key="11">
    <source>
        <dbReference type="Proteomes" id="UP000093000"/>
    </source>
</evidence>
<evidence type="ECO:0000256" key="2">
    <source>
        <dbReference type="ARBA" id="ARBA00022559"/>
    </source>
</evidence>
<evidence type="ECO:0000256" key="6">
    <source>
        <dbReference type="ARBA" id="ARBA00079296"/>
    </source>
</evidence>
<sequence>MTISVGDTLPQCTLTYVPYDPNVSSTACPAPVPYNLGKELKGKKAVIFAIPGAFTPTCSEQHAPAFLEKFDELKKAGVDVIICTAANDGFVMGAFGRHLGVKDKIIMASEGGSDFFQQLGLTLDLSSRGMGIRSKRFALVVDDLKVTYVGVDEQGLDRSGPDAVLKSL</sequence>
<comment type="function">
    <text evidence="8">Thiol-specific peroxidase that catalyzes the reduction of hydrogen peroxide and organic hydroperoxides to water and alcohols, respectively. Plays a role in cell protection against oxidative stress by detoxifying peroxides.</text>
</comment>
<dbReference type="GO" id="GO:0005739">
    <property type="term" value="C:mitochondrion"/>
    <property type="evidence" value="ECO:0007669"/>
    <property type="project" value="TreeGrafter"/>
</dbReference>
<dbReference type="SUPFAM" id="SSF52833">
    <property type="entry name" value="Thioredoxin-like"/>
    <property type="match status" value="1"/>
</dbReference>
<evidence type="ECO:0000313" key="10">
    <source>
        <dbReference type="EMBL" id="OBZ82972.1"/>
    </source>
</evidence>
<gene>
    <name evidence="10" type="primary">MALF3</name>
    <name evidence="10" type="ORF">A0J61_08979</name>
</gene>
<name>A0A1C7N1K1_9FUNG</name>